<accession>A0ABS0J201</accession>
<dbReference type="Pfam" id="PF09411">
    <property type="entry name" value="PagL"/>
    <property type="match status" value="1"/>
</dbReference>
<dbReference type="Gene3D" id="2.40.160.20">
    <property type="match status" value="1"/>
</dbReference>
<dbReference type="GO" id="GO:0016787">
    <property type="term" value="F:hydrolase activity"/>
    <property type="evidence" value="ECO:0007669"/>
    <property type="project" value="UniProtKB-KW"/>
</dbReference>
<dbReference type="InterPro" id="IPR018550">
    <property type="entry name" value="Lipid-A_deacylase-rel"/>
</dbReference>
<keyword evidence="2" id="KW-1185">Reference proteome</keyword>
<proteinExistence type="predicted"/>
<comment type="caution">
    <text evidence="1">The sequence shown here is derived from an EMBL/GenBank/DDBJ whole genome shotgun (WGS) entry which is preliminary data.</text>
</comment>
<name>A0ABS0J201_9BACT</name>
<dbReference type="EMBL" id="VRYY01000111">
    <property type="protein sequence ID" value="MBG3876458.1"/>
    <property type="molecule type" value="Genomic_DNA"/>
</dbReference>
<gene>
    <name evidence="1" type="ORF">FVW20_05290</name>
</gene>
<dbReference type="RefSeq" id="WP_167128248.1">
    <property type="nucleotide sequence ID" value="NZ_VRYY01000111.1"/>
</dbReference>
<evidence type="ECO:0000313" key="2">
    <source>
        <dbReference type="Proteomes" id="UP001194469"/>
    </source>
</evidence>
<reference evidence="1 2" key="1">
    <citation type="submission" date="2019-08" db="EMBL/GenBank/DDBJ databases">
        <authorList>
            <person name="Luo N."/>
        </authorList>
    </citation>
    <scope>NUCLEOTIDE SEQUENCE [LARGE SCALE GENOMIC DNA]</scope>
    <source>
        <strain evidence="1 2">NCIMB 9442</strain>
    </source>
</reference>
<protein>
    <submittedName>
        <fullName evidence="1">Acyloxyacyl hydrolase</fullName>
    </submittedName>
</protein>
<evidence type="ECO:0000313" key="1">
    <source>
        <dbReference type="EMBL" id="MBG3876458.1"/>
    </source>
</evidence>
<sequence>MKHICLKISIVIAVFVRTVLYPGKTIADSGVSIGISHGDENSQAYDIAFQQVLTPVYSNEYFDIGPLVGAGISLWEHPDKALWGGNVNVGIMGVFSGGDAWRPFIAGTLGLAVLSSDEFNDLDLGCRVQFRSRGSLGVKFGEGFRHVLQCDVTHYSNGGMAGENDGYSTMGLSYGVTF</sequence>
<dbReference type="Proteomes" id="UP001194469">
    <property type="component" value="Unassembled WGS sequence"/>
</dbReference>
<organism evidence="1 2">
    <name type="scientific">Nitratidesulfovibrio oxamicus</name>
    <dbReference type="NCBI Taxonomy" id="32016"/>
    <lineage>
        <taxon>Bacteria</taxon>
        <taxon>Pseudomonadati</taxon>
        <taxon>Thermodesulfobacteriota</taxon>
        <taxon>Desulfovibrionia</taxon>
        <taxon>Desulfovibrionales</taxon>
        <taxon>Desulfovibrionaceae</taxon>
        <taxon>Nitratidesulfovibrio</taxon>
    </lineage>
</organism>
<keyword evidence="1" id="KW-0378">Hydrolase</keyword>